<organism evidence="6 7">
    <name type="scientific">Flavisolibacter ginsengisoli DSM 18119</name>
    <dbReference type="NCBI Taxonomy" id="1121884"/>
    <lineage>
        <taxon>Bacteria</taxon>
        <taxon>Pseudomonadati</taxon>
        <taxon>Bacteroidota</taxon>
        <taxon>Chitinophagia</taxon>
        <taxon>Chitinophagales</taxon>
        <taxon>Chitinophagaceae</taxon>
        <taxon>Flavisolibacter</taxon>
    </lineage>
</organism>
<comment type="similarity">
    <text evidence="2">Belongs to the short-chain dehydrogenases/reductases (SDR) family.</text>
</comment>
<sequence>MASTTGKERISLKGKTVLITGGSRGIGKAIALRLAREGANIAIAAKTTEPHPKLEGTIYTAAKEIEALGVKVLPLACDIRFEDQIERAVEEVVNQFDGIDILVNNASAISLTPTEATEPKRFDLMQGIQVRGTFFMSRACIPHLKKSTNAHILNLSPPLNLNPKWLGQHLAYTLSKYGMSMIVVGLAEELKDQHIAANALWPQTTIATAAVQNLLGGDMVMQMSRKPEIVADAAYYILSSPSAECTGNYFIDEQVLQEQGITDLRKYSVVPGGKLMKDIFLD</sequence>
<dbReference type="FunFam" id="3.40.50.720:FF:000301">
    <property type="entry name" value="Hydroxysteroid dehydrogenase like 2"/>
    <property type="match status" value="1"/>
</dbReference>
<dbReference type="Gene3D" id="3.40.50.720">
    <property type="entry name" value="NAD(P)-binding Rossmann-like Domain"/>
    <property type="match status" value="1"/>
</dbReference>
<evidence type="ECO:0000256" key="5">
    <source>
        <dbReference type="ARBA" id="ARBA00023140"/>
    </source>
</evidence>
<evidence type="ECO:0000256" key="2">
    <source>
        <dbReference type="ARBA" id="ARBA00006484"/>
    </source>
</evidence>
<proteinExistence type="inferred from homology"/>
<accession>A0A1M5GLR4</accession>
<dbReference type="Pfam" id="PF00106">
    <property type="entry name" value="adh_short"/>
    <property type="match status" value="1"/>
</dbReference>
<keyword evidence="5" id="KW-0576">Peroxisome</keyword>
<evidence type="ECO:0000313" key="6">
    <source>
        <dbReference type="EMBL" id="SHG04491.1"/>
    </source>
</evidence>
<dbReference type="GO" id="GO:0016491">
    <property type="term" value="F:oxidoreductase activity"/>
    <property type="evidence" value="ECO:0007669"/>
    <property type="project" value="UniProtKB-KW"/>
</dbReference>
<dbReference type="AlphaFoldDB" id="A0A1M5GLR4"/>
<dbReference type="OrthoDB" id="9810935at2"/>
<comment type="subcellular location">
    <subcellularLocation>
        <location evidence="1">Peroxisome</location>
    </subcellularLocation>
</comment>
<name>A0A1M5GLR4_9BACT</name>
<dbReference type="EMBL" id="FQUU01000036">
    <property type="protein sequence ID" value="SHG04491.1"/>
    <property type="molecule type" value="Genomic_DNA"/>
</dbReference>
<gene>
    <name evidence="6" type="ORF">SAMN02745131_04177</name>
</gene>
<dbReference type="SUPFAM" id="SSF51735">
    <property type="entry name" value="NAD(P)-binding Rossmann-fold domains"/>
    <property type="match status" value="1"/>
</dbReference>
<dbReference type="InterPro" id="IPR002347">
    <property type="entry name" value="SDR_fam"/>
</dbReference>
<dbReference type="NCBIfam" id="NF006133">
    <property type="entry name" value="PRK08278.1"/>
    <property type="match status" value="1"/>
</dbReference>
<evidence type="ECO:0000256" key="1">
    <source>
        <dbReference type="ARBA" id="ARBA00004275"/>
    </source>
</evidence>
<keyword evidence="3" id="KW-0521">NADP</keyword>
<dbReference type="InterPro" id="IPR051935">
    <property type="entry name" value="HSDL2"/>
</dbReference>
<dbReference type="InterPro" id="IPR036291">
    <property type="entry name" value="NAD(P)-bd_dom_sf"/>
</dbReference>
<keyword evidence="7" id="KW-1185">Reference proteome</keyword>
<keyword evidence="4" id="KW-0560">Oxidoreductase</keyword>
<dbReference type="PANTHER" id="PTHR42808:SF3">
    <property type="entry name" value="HYDROXYSTEROID DEHYDROGENASE-LIKE PROTEIN 2"/>
    <property type="match status" value="1"/>
</dbReference>
<dbReference type="PRINTS" id="PR00081">
    <property type="entry name" value="GDHRDH"/>
</dbReference>
<evidence type="ECO:0000256" key="4">
    <source>
        <dbReference type="ARBA" id="ARBA00023002"/>
    </source>
</evidence>
<protein>
    <submittedName>
        <fullName evidence="6">Short chain dehydrogenase</fullName>
    </submittedName>
</protein>
<dbReference type="PANTHER" id="PTHR42808">
    <property type="entry name" value="HYDROXYSTEROID DEHYDROGENASE-LIKE PROTEIN 2"/>
    <property type="match status" value="1"/>
</dbReference>
<dbReference type="Proteomes" id="UP000184048">
    <property type="component" value="Unassembled WGS sequence"/>
</dbReference>
<reference evidence="6 7" key="1">
    <citation type="submission" date="2016-11" db="EMBL/GenBank/DDBJ databases">
        <authorList>
            <person name="Jaros S."/>
            <person name="Januszkiewicz K."/>
            <person name="Wedrychowicz H."/>
        </authorList>
    </citation>
    <scope>NUCLEOTIDE SEQUENCE [LARGE SCALE GENOMIC DNA]</scope>
    <source>
        <strain evidence="6 7">DSM 18119</strain>
    </source>
</reference>
<dbReference type="RefSeq" id="WP_072837281.1">
    <property type="nucleotide sequence ID" value="NZ_FQUU01000036.1"/>
</dbReference>
<evidence type="ECO:0000313" key="7">
    <source>
        <dbReference type="Proteomes" id="UP000184048"/>
    </source>
</evidence>
<dbReference type="STRING" id="1121884.SAMN02745131_04177"/>
<evidence type="ECO:0000256" key="3">
    <source>
        <dbReference type="ARBA" id="ARBA00022857"/>
    </source>
</evidence>